<dbReference type="SMART" id="SM01100">
    <property type="entry name" value="CRAL_TRIO_N"/>
    <property type="match status" value="1"/>
</dbReference>
<dbReference type="InterPro" id="IPR036273">
    <property type="entry name" value="CRAL/TRIO_N_dom_sf"/>
</dbReference>
<dbReference type="Proteomes" id="UP001329430">
    <property type="component" value="Chromosome 3"/>
</dbReference>
<name>A0AAN7ZL14_9COLE</name>
<keyword evidence="3" id="KW-1185">Reference proteome</keyword>
<dbReference type="SUPFAM" id="SSF46938">
    <property type="entry name" value="CRAL/TRIO N-terminal domain"/>
    <property type="match status" value="1"/>
</dbReference>
<dbReference type="InterPro" id="IPR011074">
    <property type="entry name" value="CRAL/TRIO_N_dom"/>
</dbReference>
<dbReference type="GO" id="GO:0016020">
    <property type="term" value="C:membrane"/>
    <property type="evidence" value="ECO:0007669"/>
    <property type="project" value="TreeGrafter"/>
</dbReference>
<protein>
    <recommendedName>
        <fullName evidence="1">CRAL-TRIO domain-containing protein</fullName>
    </recommendedName>
</protein>
<dbReference type="PANTHER" id="PTHR10174">
    <property type="entry name" value="ALPHA-TOCOPHEROL TRANSFER PROTEIN-RELATED"/>
    <property type="match status" value="1"/>
</dbReference>
<feature type="domain" description="CRAL-TRIO" evidence="1">
    <location>
        <begin position="90"/>
        <end position="254"/>
    </location>
</feature>
<dbReference type="PROSITE" id="PS50191">
    <property type="entry name" value="CRAL_TRIO"/>
    <property type="match status" value="1"/>
</dbReference>
<evidence type="ECO:0000313" key="2">
    <source>
        <dbReference type="EMBL" id="KAK5646477.1"/>
    </source>
</evidence>
<comment type="caution">
    <text evidence="2">The sequence shown here is derived from an EMBL/GenBank/DDBJ whole genome shotgun (WGS) entry which is preliminary data.</text>
</comment>
<dbReference type="CDD" id="cd00170">
    <property type="entry name" value="SEC14"/>
    <property type="match status" value="1"/>
</dbReference>
<dbReference type="Pfam" id="PF00650">
    <property type="entry name" value="CRAL_TRIO"/>
    <property type="match status" value="1"/>
</dbReference>
<dbReference type="Gene3D" id="1.10.8.20">
    <property type="entry name" value="N-terminal domain of phosphatidylinositol transfer protein sec14p"/>
    <property type="match status" value="1"/>
</dbReference>
<dbReference type="PANTHER" id="PTHR10174:SF216">
    <property type="entry name" value="CRAL-TRIO DOMAIN-CONTAINING PROTEIN-RELATED"/>
    <property type="match status" value="1"/>
</dbReference>
<dbReference type="SUPFAM" id="SSF52087">
    <property type="entry name" value="CRAL/TRIO domain"/>
    <property type="match status" value="1"/>
</dbReference>
<dbReference type="GO" id="GO:1902936">
    <property type="term" value="F:phosphatidylinositol bisphosphate binding"/>
    <property type="evidence" value="ECO:0007669"/>
    <property type="project" value="TreeGrafter"/>
</dbReference>
<dbReference type="SMART" id="SM00516">
    <property type="entry name" value="SEC14"/>
    <property type="match status" value="1"/>
</dbReference>
<proteinExistence type="predicted"/>
<dbReference type="EMBL" id="JAVRBK010000003">
    <property type="protein sequence ID" value="KAK5646477.1"/>
    <property type="molecule type" value="Genomic_DNA"/>
</dbReference>
<sequence length="306" mass="35249">MKVRPLSSELQSIAIKEINEVPGRIPQDISHIRKWITQQPHLKARTDDQWLLNFLRGCKFSLDRTKEMIDSFYTIRSATPEFFANRDPFLPETQRIINLGLFLPIDVQEGPTIILHRTANVDPSEISLVNVIKVSLMISDILLNEDDYCIINGQRFLFDFDTLNVNHILQVTPSLCKKGFLCLKNVYPGKPKGFHLINMPPIFQSLLNLGKPIMGKKLSSRIIVYSKENIHSLYEDIPISVLPVEYGGQGETLEELTLKWKRKVESYRNWFLEETQYGCDESKRILRSHISDQFGAEGSFRNLAID</sequence>
<evidence type="ECO:0000313" key="3">
    <source>
        <dbReference type="Proteomes" id="UP001329430"/>
    </source>
</evidence>
<dbReference type="Gene3D" id="1.20.5.1200">
    <property type="entry name" value="Alpha-tocopherol transfer"/>
    <property type="match status" value="1"/>
</dbReference>
<dbReference type="Gene3D" id="3.40.525.10">
    <property type="entry name" value="CRAL-TRIO lipid binding domain"/>
    <property type="match status" value="1"/>
</dbReference>
<accession>A0AAN7ZL14</accession>
<dbReference type="AlphaFoldDB" id="A0AAN7ZL14"/>
<gene>
    <name evidence="2" type="ORF">RI129_004941</name>
</gene>
<dbReference type="InterPro" id="IPR001251">
    <property type="entry name" value="CRAL-TRIO_dom"/>
</dbReference>
<dbReference type="PRINTS" id="PR00180">
    <property type="entry name" value="CRETINALDHBP"/>
</dbReference>
<dbReference type="InterPro" id="IPR036865">
    <property type="entry name" value="CRAL-TRIO_dom_sf"/>
</dbReference>
<reference evidence="2 3" key="1">
    <citation type="journal article" date="2024" name="Insects">
        <title>An Improved Chromosome-Level Genome Assembly of the Firefly Pyrocoelia pectoralis.</title>
        <authorList>
            <person name="Fu X."/>
            <person name="Meyer-Rochow V.B."/>
            <person name="Ballantyne L."/>
            <person name="Zhu X."/>
        </authorList>
    </citation>
    <scope>NUCLEOTIDE SEQUENCE [LARGE SCALE GENOMIC DNA]</scope>
    <source>
        <strain evidence="2">XCY_ONT2</strain>
    </source>
</reference>
<organism evidence="2 3">
    <name type="scientific">Pyrocoelia pectoralis</name>
    <dbReference type="NCBI Taxonomy" id="417401"/>
    <lineage>
        <taxon>Eukaryota</taxon>
        <taxon>Metazoa</taxon>
        <taxon>Ecdysozoa</taxon>
        <taxon>Arthropoda</taxon>
        <taxon>Hexapoda</taxon>
        <taxon>Insecta</taxon>
        <taxon>Pterygota</taxon>
        <taxon>Neoptera</taxon>
        <taxon>Endopterygota</taxon>
        <taxon>Coleoptera</taxon>
        <taxon>Polyphaga</taxon>
        <taxon>Elateriformia</taxon>
        <taxon>Elateroidea</taxon>
        <taxon>Lampyridae</taxon>
        <taxon>Lampyrinae</taxon>
        <taxon>Pyrocoelia</taxon>
    </lineage>
</organism>
<evidence type="ECO:0000259" key="1">
    <source>
        <dbReference type="PROSITE" id="PS50191"/>
    </source>
</evidence>